<dbReference type="EMBL" id="MCGN01000001">
    <property type="protein sequence ID" value="ORZ03730.1"/>
    <property type="molecule type" value="Genomic_DNA"/>
</dbReference>
<dbReference type="FunFam" id="1.20.1280.290:FF:000005">
    <property type="entry name" value="PQ-loop repeat-containing protein 1"/>
    <property type="match status" value="1"/>
</dbReference>
<gene>
    <name evidence="7" type="ORF">BCR43DRAFT_483871</name>
</gene>
<dbReference type="Gene3D" id="1.20.1280.290">
    <property type="match status" value="2"/>
</dbReference>
<dbReference type="SMART" id="SM00679">
    <property type="entry name" value="CTNS"/>
    <property type="match status" value="2"/>
</dbReference>
<feature type="transmembrane region" description="Helical" evidence="6">
    <location>
        <begin position="63"/>
        <end position="83"/>
    </location>
</feature>
<feature type="transmembrane region" description="Helical" evidence="6">
    <location>
        <begin position="203"/>
        <end position="226"/>
    </location>
</feature>
<feature type="region of interest" description="Disordered" evidence="5">
    <location>
        <begin position="105"/>
        <end position="126"/>
    </location>
</feature>
<evidence type="ECO:0000256" key="1">
    <source>
        <dbReference type="ARBA" id="ARBA00004141"/>
    </source>
</evidence>
<dbReference type="OrthoDB" id="292213at2759"/>
<keyword evidence="8" id="KW-1185">Reference proteome</keyword>
<evidence type="ECO:0000256" key="4">
    <source>
        <dbReference type="ARBA" id="ARBA00023136"/>
    </source>
</evidence>
<evidence type="ECO:0000256" key="3">
    <source>
        <dbReference type="ARBA" id="ARBA00022989"/>
    </source>
</evidence>
<sequence>MELPWWLLSTAMVVGPIVGYIHQYFIIRKTKSSAGFNSITCAILLFANILRVFFWLGKRFDNTLLAQSIVMILAQLVLLEIVVRYRHDPSPMTLYANIRESFSSSSIQDDEDNEGLLTSEEDGHDRQHPYRRCLGGCLGRLWNWEHYLSYLNFVLAFTTIIAVLYLALGKFSVFIEILGALSLGIESMLPLPQLISNFRRWSTAGFSLLVAGTWAFGDTFKLFYFASTSSPLQFIVCGIIQVTIDCFIMLQFIVFNPRWSRFAKKSDWNDGRDRSFAVRGEK</sequence>
<dbReference type="InterPro" id="IPR006603">
    <property type="entry name" value="PQ-loop_rpt"/>
</dbReference>
<evidence type="ECO:0000256" key="6">
    <source>
        <dbReference type="SAM" id="Phobius"/>
    </source>
</evidence>
<organism evidence="7 8">
    <name type="scientific">Syncephalastrum racemosum</name>
    <name type="common">Filamentous fungus</name>
    <dbReference type="NCBI Taxonomy" id="13706"/>
    <lineage>
        <taxon>Eukaryota</taxon>
        <taxon>Fungi</taxon>
        <taxon>Fungi incertae sedis</taxon>
        <taxon>Mucoromycota</taxon>
        <taxon>Mucoromycotina</taxon>
        <taxon>Mucoromycetes</taxon>
        <taxon>Mucorales</taxon>
        <taxon>Syncephalastraceae</taxon>
        <taxon>Syncephalastrum</taxon>
    </lineage>
</organism>
<dbReference type="Pfam" id="PF04193">
    <property type="entry name" value="PQ-loop"/>
    <property type="match status" value="2"/>
</dbReference>
<evidence type="ECO:0008006" key="9">
    <source>
        <dbReference type="Google" id="ProtNLM"/>
    </source>
</evidence>
<dbReference type="GO" id="GO:0005768">
    <property type="term" value="C:endosome"/>
    <property type="evidence" value="ECO:0007669"/>
    <property type="project" value="TreeGrafter"/>
</dbReference>
<feature type="transmembrane region" description="Helical" evidence="6">
    <location>
        <begin position="232"/>
        <end position="255"/>
    </location>
</feature>
<dbReference type="Proteomes" id="UP000242180">
    <property type="component" value="Unassembled WGS sequence"/>
</dbReference>
<comment type="subcellular location">
    <subcellularLocation>
        <location evidence="1">Membrane</location>
        <topology evidence="1">Multi-pass membrane protein</topology>
    </subcellularLocation>
</comment>
<dbReference type="STRING" id="13706.A0A1X2HVV2"/>
<dbReference type="PANTHER" id="PTHR14856">
    <property type="entry name" value="PQ-LOOP REPEAT-CONTAINING PROTEIN 1-LIKE PROTEIN"/>
    <property type="match status" value="1"/>
</dbReference>
<dbReference type="GO" id="GO:0042147">
    <property type="term" value="P:retrograde transport, endosome to Golgi"/>
    <property type="evidence" value="ECO:0007669"/>
    <property type="project" value="TreeGrafter"/>
</dbReference>
<dbReference type="InterPro" id="IPR052241">
    <property type="entry name" value="SLC66/Scramblase_ANY1"/>
</dbReference>
<keyword evidence="2 6" id="KW-0812">Transmembrane</keyword>
<feature type="transmembrane region" description="Helical" evidence="6">
    <location>
        <begin position="39"/>
        <end position="57"/>
    </location>
</feature>
<protein>
    <recommendedName>
        <fullName evidence="9">PQ loop repeat-domain-containing protein</fullName>
    </recommendedName>
</protein>
<evidence type="ECO:0000256" key="2">
    <source>
        <dbReference type="ARBA" id="ARBA00022692"/>
    </source>
</evidence>
<dbReference type="GO" id="GO:0016020">
    <property type="term" value="C:membrane"/>
    <property type="evidence" value="ECO:0007669"/>
    <property type="project" value="UniProtKB-SubCell"/>
</dbReference>
<comment type="caution">
    <text evidence="7">The sequence shown here is derived from an EMBL/GenBank/DDBJ whole genome shotgun (WGS) entry which is preliminary data.</text>
</comment>
<evidence type="ECO:0000313" key="7">
    <source>
        <dbReference type="EMBL" id="ORZ03730.1"/>
    </source>
</evidence>
<evidence type="ECO:0000256" key="5">
    <source>
        <dbReference type="SAM" id="MobiDB-lite"/>
    </source>
</evidence>
<dbReference type="GO" id="GO:0005829">
    <property type="term" value="C:cytosol"/>
    <property type="evidence" value="ECO:0007669"/>
    <property type="project" value="GOC"/>
</dbReference>
<reference evidence="7 8" key="1">
    <citation type="submission" date="2016-07" db="EMBL/GenBank/DDBJ databases">
        <title>Pervasive Adenine N6-methylation of Active Genes in Fungi.</title>
        <authorList>
            <consortium name="DOE Joint Genome Institute"/>
            <person name="Mondo S.J."/>
            <person name="Dannebaum R.O."/>
            <person name="Kuo R.C."/>
            <person name="Labutti K."/>
            <person name="Haridas S."/>
            <person name="Kuo A."/>
            <person name="Salamov A."/>
            <person name="Ahrendt S.R."/>
            <person name="Lipzen A."/>
            <person name="Sullivan W."/>
            <person name="Andreopoulos W.B."/>
            <person name="Clum A."/>
            <person name="Lindquist E."/>
            <person name="Daum C."/>
            <person name="Ramamoorthy G.K."/>
            <person name="Gryganskyi A."/>
            <person name="Culley D."/>
            <person name="Magnuson J.K."/>
            <person name="James T.Y."/>
            <person name="O'Malley M.A."/>
            <person name="Stajich J.E."/>
            <person name="Spatafora J.W."/>
            <person name="Visel A."/>
            <person name="Grigoriev I.V."/>
        </authorList>
    </citation>
    <scope>NUCLEOTIDE SEQUENCE [LARGE SCALE GENOMIC DNA]</scope>
    <source>
        <strain evidence="7 8">NRRL 2496</strain>
    </source>
</reference>
<feature type="transmembrane region" description="Helical" evidence="6">
    <location>
        <begin position="173"/>
        <end position="191"/>
    </location>
</feature>
<accession>A0A1X2HVV2</accession>
<keyword evidence="4 6" id="KW-0472">Membrane</keyword>
<proteinExistence type="predicted"/>
<feature type="transmembrane region" description="Helical" evidence="6">
    <location>
        <begin position="6"/>
        <end position="27"/>
    </location>
</feature>
<dbReference type="InParanoid" id="A0A1X2HVV2"/>
<name>A0A1X2HVV2_SYNRA</name>
<dbReference type="GO" id="GO:0005802">
    <property type="term" value="C:trans-Golgi network"/>
    <property type="evidence" value="ECO:0007669"/>
    <property type="project" value="TreeGrafter"/>
</dbReference>
<feature type="transmembrane region" description="Helical" evidence="6">
    <location>
        <begin position="147"/>
        <end position="167"/>
    </location>
</feature>
<keyword evidence="3 6" id="KW-1133">Transmembrane helix</keyword>
<feature type="compositionally biased region" description="Acidic residues" evidence="5">
    <location>
        <begin position="108"/>
        <end position="120"/>
    </location>
</feature>
<evidence type="ECO:0000313" key="8">
    <source>
        <dbReference type="Proteomes" id="UP000242180"/>
    </source>
</evidence>
<dbReference type="AlphaFoldDB" id="A0A1X2HVV2"/>
<dbReference type="GO" id="GO:0045332">
    <property type="term" value="P:phospholipid translocation"/>
    <property type="evidence" value="ECO:0007669"/>
    <property type="project" value="TreeGrafter"/>
</dbReference>
<dbReference type="PANTHER" id="PTHR14856:SF9">
    <property type="entry name" value="PQ-LOOP REPEAT-CONTAINING PROTEIN 1"/>
    <property type="match status" value="1"/>
</dbReference>
<dbReference type="OMA" id="QMSLDIY"/>